<dbReference type="PROSITE" id="PS00036">
    <property type="entry name" value="BZIP_BASIC"/>
    <property type="match status" value="1"/>
</dbReference>
<evidence type="ECO:0000259" key="3">
    <source>
        <dbReference type="PROSITE" id="PS50217"/>
    </source>
</evidence>
<feature type="compositionally biased region" description="Polar residues" evidence="2">
    <location>
        <begin position="194"/>
        <end position="205"/>
    </location>
</feature>
<feature type="region of interest" description="Disordered" evidence="2">
    <location>
        <begin position="183"/>
        <end position="205"/>
    </location>
</feature>
<accession>A0AAX4JY46</accession>
<evidence type="ECO:0000313" key="5">
    <source>
        <dbReference type="Proteomes" id="UP001355207"/>
    </source>
</evidence>
<keyword evidence="1" id="KW-0175">Coiled coil</keyword>
<dbReference type="Proteomes" id="UP001355207">
    <property type="component" value="Chromosome 6"/>
</dbReference>
<feature type="compositionally biased region" description="Low complexity" evidence="2">
    <location>
        <begin position="517"/>
        <end position="530"/>
    </location>
</feature>
<proteinExistence type="predicted"/>
<gene>
    <name evidence="4" type="ORF">L201_004710</name>
</gene>
<dbReference type="SUPFAM" id="SSF57959">
    <property type="entry name" value="Leucine zipper domain"/>
    <property type="match status" value="1"/>
</dbReference>
<dbReference type="SMART" id="SM00338">
    <property type="entry name" value="BRLZ"/>
    <property type="match status" value="1"/>
</dbReference>
<feature type="compositionally biased region" description="Basic and acidic residues" evidence="2">
    <location>
        <begin position="538"/>
        <end position="552"/>
    </location>
</feature>
<dbReference type="InterPro" id="IPR046347">
    <property type="entry name" value="bZIP_sf"/>
</dbReference>
<feature type="coiled-coil region" evidence="1">
    <location>
        <begin position="394"/>
        <end position="421"/>
    </location>
</feature>
<dbReference type="Gene3D" id="1.20.5.170">
    <property type="match status" value="1"/>
</dbReference>
<evidence type="ECO:0000256" key="2">
    <source>
        <dbReference type="SAM" id="MobiDB-lite"/>
    </source>
</evidence>
<dbReference type="GO" id="GO:0003700">
    <property type="term" value="F:DNA-binding transcription factor activity"/>
    <property type="evidence" value="ECO:0007669"/>
    <property type="project" value="InterPro"/>
</dbReference>
<feature type="domain" description="BZIP" evidence="3">
    <location>
        <begin position="355"/>
        <end position="418"/>
    </location>
</feature>
<dbReference type="AlphaFoldDB" id="A0AAX4JY46"/>
<feature type="compositionally biased region" description="Low complexity" evidence="2">
    <location>
        <begin position="255"/>
        <end position="268"/>
    </location>
</feature>
<reference evidence="4 5" key="1">
    <citation type="submission" date="2024-01" db="EMBL/GenBank/DDBJ databases">
        <title>Comparative genomics of Cryptococcus and Kwoniella reveals pathogenesis evolution and contrasting modes of karyotype evolution via chromosome fusion or intercentromeric recombination.</title>
        <authorList>
            <person name="Coelho M.A."/>
            <person name="David-Palma M."/>
            <person name="Shea T."/>
            <person name="Bowers K."/>
            <person name="McGinley-Smith S."/>
            <person name="Mohammad A.W."/>
            <person name="Gnirke A."/>
            <person name="Yurkov A.M."/>
            <person name="Nowrousian M."/>
            <person name="Sun S."/>
            <person name="Cuomo C.A."/>
            <person name="Heitman J."/>
        </authorList>
    </citation>
    <scope>NUCLEOTIDE SEQUENCE [LARGE SCALE GENOMIC DNA]</scope>
    <source>
        <strain evidence="4 5">CBS 6074</strain>
    </source>
</reference>
<dbReference type="GeneID" id="91095380"/>
<feature type="region of interest" description="Disordered" evidence="2">
    <location>
        <begin position="253"/>
        <end position="351"/>
    </location>
</feature>
<feature type="compositionally biased region" description="Polar residues" evidence="2">
    <location>
        <begin position="311"/>
        <end position="326"/>
    </location>
</feature>
<name>A0AAX4JY46_9TREE</name>
<evidence type="ECO:0000256" key="1">
    <source>
        <dbReference type="SAM" id="Coils"/>
    </source>
</evidence>
<feature type="region of interest" description="Disordered" evidence="2">
    <location>
        <begin position="425"/>
        <end position="464"/>
    </location>
</feature>
<evidence type="ECO:0000313" key="4">
    <source>
        <dbReference type="EMBL" id="WWC89784.1"/>
    </source>
</evidence>
<feature type="region of interest" description="Disordered" evidence="2">
    <location>
        <begin position="478"/>
        <end position="583"/>
    </location>
</feature>
<organism evidence="4 5">
    <name type="scientific">Kwoniella dendrophila CBS 6074</name>
    <dbReference type="NCBI Taxonomy" id="1295534"/>
    <lineage>
        <taxon>Eukaryota</taxon>
        <taxon>Fungi</taxon>
        <taxon>Dikarya</taxon>
        <taxon>Basidiomycota</taxon>
        <taxon>Agaricomycotina</taxon>
        <taxon>Tremellomycetes</taxon>
        <taxon>Tremellales</taxon>
        <taxon>Cryptococcaceae</taxon>
        <taxon>Kwoniella</taxon>
    </lineage>
</organism>
<dbReference type="Pfam" id="PF00170">
    <property type="entry name" value="bZIP_1"/>
    <property type="match status" value="1"/>
</dbReference>
<dbReference type="PROSITE" id="PS50217">
    <property type="entry name" value="BZIP"/>
    <property type="match status" value="1"/>
</dbReference>
<feature type="compositionally biased region" description="Acidic residues" evidence="2">
    <location>
        <begin position="569"/>
        <end position="583"/>
    </location>
</feature>
<dbReference type="EMBL" id="CP144103">
    <property type="protein sequence ID" value="WWC89784.1"/>
    <property type="molecule type" value="Genomic_DNA"/>
</dbReference>
<dbReference type="RefSeq" id="XP_066076547.1">
    <property type="nucleotide sequence ID" value="XM_066220450.1"/>
</dbReference>
<protein>
    <recommendedName>
        <fullName evidence="3">BZIP domain-containing protein</fullName>
    </recommendedName>
</protein>
<feature type="compositionally biased region" description="Polar residues" evidence="2">
    <location>
        <begin position="425"/>
        <end position="448"/>
    </location>
</feature>
<keyword evidence="5" id="KW-1185">Reference proteome</keyword>
<dbReference type="InterPro" id="IPR004827">
    <property type="entry name" value="bZIP"/>
</dbReference>
<feature type="region of interest" description="Disordered" evidence="2">
    <location>
        <begin position="21"/>
        <end position="51"/>
    </location>
</feature>
<feature type="compositionally biased region" description="Acidic residues" evidence="2">
    <location>
        <begin position="497"/>
        <end position="510"/>
    </location>
</feature>
<sequence>MAKDTDPTMGGLDALVAAASSVAGQGKKRGNRGIPMNDMIDPALQGDSSTSSDVADAMSVFLSNPAVVQLIAEYNAKKQHRHVSLYTQLLSGSNLPNNAPDTPIQQTRSGRISRPPAYQIPSNPFQQLINNQTQESITTTNIPNSSLSLSSSINPVLNNEQTQLQAIKDALENVSAVSNINNHHQHQQHHGLSDSMNTNSGSNSITDQASYDALLQAVNNDSSTNGSRFWRNNDLLNGLPNWTGLESTTLAQATDSSNSGIGIDNSSSLPSSYTQKSLGHGLPNGKPITDENAYGKRSASVLDDTGDESMESSNSKRFKGSQQVELDNNDENVEGLPEWPLPPTGKGGRKNMPREELLARRRARNRVAAQESRKKKKEYFGTMADQLKDRDDAYNQLLSHCNKLEQEVEALKRIISAAGLQLPNEMNTSGHMNQNMGSAPGPSTTANLPLTEDTPMTIDSVTPGMELPFQDLFTIDDNDADDLDFVPPSSPKRGDGDSDSDESDYEDNDEPTPLPASSTTITKSTSSTSSRKGKRKAVTKEEGEEGRMKNQKEEEEQIDTPNTQNNDNNDNENENENNEMEAEDVEEDLFLPIEDVPIPPRHSFNLDFEFDFSSITKDQEKVMKQAMNELHVDTPQQLMGVIKKMVETAGKNGGVTEEQVGMLSKLLALGQSQGMSVW</sequence>